<dbReference type="RefSeq" id="XP_007310412.1">
    <property type="nucleotide sequence ID" value="XM_007310350.1"/>
</dbReference>
<dbReference type="GeneID" id="18800068"/>
<dbReference type="EMBL" id="JH687398">
    <property type="protein sequence ID" value="EIM80268.1"/>
    <property type="molecule type" value="Genomic_DNA"/>
</dbReference>
<accession>R7RZK3</accession>
<dbReference type="KEGG" id="shs:STEHIDRAFT_150528"/>
<reference evidence="2" key="1">
    <citation type="journal article" date="2012" name="Science">
        <title>The Paleozoic origin of enzymatic lignin decomposition reconstructed from 31 fungal genomes.</title>
        <authorList>
            <person name="Floudas D."/>
            <person name="Binder M."/>
            <person name="Riley R."/>
            <person name="Barry K."/>
            <person name="Blanchette R.A."/>
            <person name="Henrissat B."/>
            <person name="Martinez A.T."/>
            <person name="Otillar R."/>
            <person name="Spatafora J.W."/>
            <person name="Yadav J.S."/>
            <person name="Aerts A."/>
            <person name="Benoit I."/>
            <person name="Boyd A."/>
            <person name="Carlson A."/>
            <person name="Copeland A."/>
            <person name="Coutinho P.M."/>
            <person name="de Vries R.P."/>
            <person name="Ferreira P."/>
            <person name="Findley K."/>
            <person name="Foster B."/>
            <person name="Gaskell J."/>
            <person name="Glotzer D."/>
            <person name="Gorecki P."/>
            <person name="Heitman J."/>
            <person name="Hesse C."/>
            <person name="Hori C."/>
            <person name="Igarashi K."/>
            <person name="Jurgens J.A."/>
            <person name="Kallen N."/>
            <person name="Kersten P."/>
            <person name="Kohler A."/>
            <person name="Kuees U."/>
            <person name="Kumar T.K.A."/>
            <person name="Kuo A."/>
            <person name="LaButti K."/>
            <person name="Larrondo L.F."/>
            <person name="Lindquist E."/>
            <person name="Ling A."/>
            <person name="Lombard V."/>
            <person name="Lucas S."/>
            <person name="Lundell T."/>
            <person name="Martin R."/>
            <person name="McLaughlin D.J."/>
            <person name="Morgenstern I."/>
            <person name="Morin E."/>
            <person name="Murat C."/>
            <person name="Nagy L.G."/>
            <person name="Nolan M."/>
            <person name="Ohm R.A."/>
            <person name="Patyshakuliyeva A."/>
            <person name="Rokas A."/>
            <person name="Ruiz-Duenas F.J."/>
            <person name="Sabat G."/>
            <person name="Salamov A."/>
            <person name="Samejima M."/>
            <person name="Schmutz J."/>
            <person name="Slot J.C."/>
            <person name="St John F."/>
            <person name="Stenlid J."/>
            <person name="Sun H."/>
            <person name="Sun S."/>
            <person name="Syed K."/>
            <person name="Tsang A."/>
            <person name="Wiebenga A."/>
            <person name="Young D."/>
            <person name="Pisabarro A."/>
            <person name="Eastwood D.C."/>
            <person name="Martin F."/>
            <person name="Cullen D."/>
            <person name="Grigoriev I.V."/>
            <person name="Hibbett D.S."/>
        </authorList>
    </citation>
    <scope>NUCLEOTIDE SEQUENCE [LARGE SCALE GENOMIC DNA]</scope>
    <source>
        <strain evidence="2">FP-91666</strain>
    </source>
</reference>
<protein>
    <submittedName>
        <fullName evidence="1">Uncharacterized protein</fullName>
    </submittedName>
</protein>
<name>R7RZK3_STEHR</name>
<evidence type="ECO:0000313" key="1">
    <source>
        <dbReference type="EMBL" id="EIM80268.1"/>
    </source>
</evidence>
<sequence>MTGINRDGIKALLECNNAEGTNTWVWSEENKKQWDHVDGGYGKSCAHWYNRSFDFDQDTPYPIDLGLAGTSGDKPAIYLYPSSTGSRGSEILVTEEYNKMYYRILERATNPYRRGVLITGEPGIENCICICSC</sequence>
<dbReference type="AlphaFoldDB" id="R7RZK3"/>
<proteinExistence type="predicted"/>
<evidence type="ECO:0000313" key="2">
    <source>
        <dbReference type="Proteomes" id="UP000053927"/>
    </source>
</evidence>
<keyword evidence="2" id="KW-1185">Reference proteome</keyword>
<dbReference type="Proteomes" id="UP000053927">
    <property type="component" value="Unassembled WGS sequence"/>
</dbReference>
<organism evidence="1 2">
    <name type="scientific">Stereum hirsutum (strain FP-91666)</name>
    <name type="common">White-rot fungus</name>
    <dbReference type="NCBI Taxonomy" id="721885"/>
    <lineage>
        <taxon>Eukaryota</taxon>
        <taxon>Fungi</taxon>
        <taxon>Dikarya</taxon>
        <taxon>Basidiomycota</taxon>
        <taxon>Agaricomycotina</taxon>
        <taxon>Agaricomycetes</taxon>
        <taxon>Russulales</taxon>
        <taxon>Stereaceae</taxon>
        <taxon>Stereum</taxon>
    </lineage>
</organism>
<gene>
    <name evidence="1" type="ORF">STEHIDRAFT_150528</name>
</gene>